<keyword evidence="13 16" id="KW-0472">Membrane</keyword>
<evidence type="ECO:0000256" key="7">
    <source>
        <dbReference type="ARBA" id="ARBA00022692"/>
    </source>
</evidence>
<evidence type="ECO:0000256" key="11">
    <source>
        <dbReference type="ARBA" id="ARBA00023027"/>
    </source>
</evidence>
<dbReference type="GO" id="GO:0008137">
    <property type="term" value="F:NADH dehydrogenase (ubiquinone) activity"/>
    <property type="evidence" value="ECO:0007669"/>
    <property type="project" value="UniProtKB-EC"/>
</dbReference>
<feature type="transmembrane region" description="Helical" evidence="16">
    <location>
        <begin position="85"/>
        <end position="102"/>
    </location>
</feature>
<evidence type="ECO:0000256" key="4">
    <source>
        <dbReference type="ARBA" id="ARBA00021095"/>
    </source>
</evidence>
<comment type="similarity">
    <text evidence="2">Belongs to the complex I subunit 6 family.</text>
</comment>
<comment type="subcellular location">
    <subcellularLocation>
        <location evidence="1">Mitochondrion membrane</location>
        <topology evidence="1">Multi-pass membrane protein</topology>
    </subcellularLocation>
</comment>
<evidence type="ECO:0000256" key="6">
    <source>
        <dbReference type="ARBA" id="ARBA00022660"/>
    </source>
</evidence>
<keyword evidence="6" id="KW-0679">Respiratory chain</keyword>
<dbReference type="CTD" id="4541"/>
<keyword evidence="7 16" id="KW-0812">Transmembrane</keyword>
<evidence type="ECO:0000256" key="8">
    <source>
        <dbReference type="ARBA" id="ARBA00022967"/>
    </source>
</evidence>
<feature type="transmembrane region" description="Helical" evidence="16">
    <location>
        <begin position="53"/>
        <end position="73"/>
    </location>
</feature>
<keyword evidence="5" id="KW-0813">Transport</keyword>
<comment type="catalytic activity">
    <reaction evidence="15">
        <text>a ubiquinone + NADH + 5 H(+)(in) = a ubiquinol + NAD(+) + 4 H(+)(out)</text>
        <dbReference type="Rhea" id="RHEA:29091"/>
        <dbReference type="Rhea" id="RHEA-COMP:9565"/>
        <dbReference type="Rhea" id="RHEA-COMP:9566"/>
        <dbReference type="ChEBI" id="CHEBI:15378"/>
        <dbReference type="ChEBI" id="CHEBI:16389"/>
        <dbReference type="ChEBI" id="CHEBI:17976"/>
        <dbReference type="ChEBI" id="CHEBI:57540"/>
        <dbReference type="ChEBI" id="CHEBI:57945"/>
        <dbReference type="EC" id="7.1.1.2"/>
    </reaction>
</comment>
<geneLocation type="mitochondrion" evidence="17"/>
<protein>
    <recommendedName>
        <fullName evidence="4">NADH-ubiquinone oxidoreductase chain 6</fullName>
        <ecNumber evidence="3">7.1.1.2</ecNumber>
    </recommendedName>
    <alternativeName>
        <fullName evidence="14">NADH dehydrogenase subunit 6</fullName>
    </alternativeName>
</protein>
<evidence type="ECO:0000256" key="10">
    <source>
        <dbReference type="ARBA" id="ARBA00022989"/>
    </source>
</evidence>
<evidence type="ECO:0000256" key="14">
    <source>
        <dbReference type="ARBA" id="ARBA00031019"/>
    </source>
</evidence>
<evidence type="ECO:0000256" key="1">
    <source>
        <dbReference type="ARBA" id="ARBA00004225"/>
    </source>
</evidence>
<gene>
    <name evidence="17" type="primary">ND6</name>
</gene>
<feature type="transmembrane region" description="Helical" evidence="16">
    <location>
        <begin position="142"/>
        <end position="165"/>
    </location>
</feature>
<evidence type="ECO:0000256" key="9">
    <source>
        <dbReference type="ARBA" id="ARBA00022982"/>
    </source>
</evidence>
<dbReference type="EMBL" id="MN750781">
    <property type="protein sequence ID" value="QIS92012.1"/>
    <property type="molecule type" value="Genomic_DNA"/>
</dbReference>
<sequence>MTLLPLLLTITTTMSIMFMFLKHPLTLGLSLILQTLLICLVSSLSTSFSWFSYILFMIFLGATLVLFIYIASLAPNEIISLSNKMITLVITPLMIIPLLMASDKELLAPKTSMELSSIVDTQAQGSPLTELSMIYNPPISNITMFIIIYLLMTLLIVVKLTSTFYGPLRLS</sequence>
<reference evidence="17" key="1">
    <citation type="submission" date="2019-11" db="EMBL/GenBank/DDBJ databases">
        <title>The complete mitochondrial genome of the eusocial sponge-dwelling snapping shrimp Synalpheus microneptunus.</title>
        <authorList>
            <person name="Chak S.T.C."/>
            <person name="Barden P."/>
            <person name="Baeza J.A."/>
        </authorList>
    </citation>
    <scope>NUCLEOTIDE SEQUENCE</scope>
</reference>
<dbReference type="EC" id="7.1.1.2" evidence="3"/>
<evidence type="ECO:0000256" key="3">
    <source>
        <dbReference type="ARBA" id="ARBA00012944"/>
    </source>
</evidence>
<evidence type="ECO:0000256" key="16">
    <source>
        <dbReference type="SAM" id="Phobius"/>
    </source>
</evidence>
<evidence type="ECO:0000256" key="5">
    <source>
        <dbReference type="ARBA" id="ARBA00022448"/>
    </source>
</evidence>
<evidence type="ECO:0000313" key="17">
    <source>
        <dbReference type="EMBL" id="QIS92012.1"/>
    </source>
</evidence>
<keyword evidence="8" id="KW-1278">Translocase</keyword>
<dbReference type="GeneID" id="54604345"/>
<keyword evidence="10 16" id="KW-1133">Transmembrane helix</keyword>
<accession>A0A6H0DSN6</accession>
<dbReference type="AlphaFoldDB" id="A0A6H0DSN6"/>
<proteinExistence type="inferred from homology"/>
<organism evidence="17">
    <name type="scientific">Synalpheus microneptunus</name>
    <dbReference type="NCBI Taxonomy" id="1503767"/>
    <lineage>
        <taxon>Eukaryota</taxon>
        <taxon>Metazoa</taxon>
        <taxon>Ecdysozoa</taxon>
        <taxon>Arthropoda</taxon>
        <taxon>Crustacea</taxon>
        <taxon>Multicrustacea</taxon>
        <taxon>Malacostraca</taxon>
        <taxon>Eumalacostraca</taxon>
        <taxon>Eucarida</taxon>
        <taxon>Decapoda</taxon>
        <taxon>Pleocyemata</taxon>
        <taxon>Caridea</taxon>
        <taxon>Alpheoidea</taxon>
        <taxon>Alpheidae</taxon>
        <taxon>Synalpheus</taxon>
    </lineage>
</organism>
<keyword evidence="12 17" id="KW-0496">Mitochondrion</keyword>
<dbReference type="InterPro" id="IPR050269">
    <property type="entry name" value="ComplexI_Subunit6"/>
</dbReference>
<keyword evidence="9" id="KW-0249">Electron transport</keyword>
<evidence type="ECO:0000256" key="13">
    <source>
        <dbReference type="ARBA" id="ARBA00023136"/>
    </source>
</evidence>
<dbReference type="GO" id="GO:0031966">
    <property type="term" value="C:mitochondrial membrane"/>
    <property type="evidence" value="ECO:0007669"/>
    <property type="project" value="UniProtKB-SubCell"/>
</dbReference>
<name>A0A6H0DSN6_9EUCA</name>
<dbReference type="RefSeq" id="YP_009764374.1">
    <property type="nucleotide sequence ID" value="NC_047307.1"/>
</dbReference>
<dbReference type="PANTHER" id="PTHR11435:SF1">
    <property type="entry name" value="NADH-UBIQUINONE OXIDOREDUCTASE CHAIN 6"/>
    <property type="match status" value="1"/>
</dbReference>
<evidence type="ECO:0000256" key="2">
    <source>
        <dbReference type="ARBA" id="ARBA00005698"/>
    </source>
</evidence>
<evidence type="ECO:0000256" key="12">
    <source>
        <dbReference type="ARBA" id="ARBA00023128"/>
    </source>
</evidence>
<keyword evidence="11" id="KW-0520">NAD</keyword>
<dbReference type="PANTHER" id="PTHR11435">
    <property type="entry name" value="NADH UBIQUINONE OXIDOREDUCTASE SUBUNIT ND6"/>
    <property type="match status" value="1"/>
</dbReference>
<evidence type="ECO:0000256" key="15">
    <source>
        <dbReference type="ARBA" id="ARBA00049551"/>
    </source>
</evidence>